<dbReference type="AlphaFoldDB" id="D9X9R4"/>
<dbReference type="GO" id="GO:0005829">
    <property type="term" value="C:cytosol"/>
    <property type="evidence" value="ECO:0007669"/>
    <property type="project" value="TreeGrafter"/>
</dbReference>
<evidence type="ECO:0000259" key="11">
    <source>
        <dbReference type="PROSITE" id="PS51464"/>
    </source>
</evidence>
<keyword evidence="7" id="KW-0677">Repeat</keyword>
<feature type="domain" description="SIS" evidence="11">
    <location>
        <begin position="460"/>
        <end position="605"/>
    </location>
</feature>
<keyword evidence="13" id="KW-1185">Reference proteome</keyword>
<evidence type="ECO:0000256" key="5">
    <source>
        <dbReference type="ARBA" id="ARBA00022576"/>
    </source>
</evidence>
<evidence type="ECO:0000256" key="4">
    <source>
        <dbReference type="ARBA" id="ARBA00022490"/>
    </source>
</evidence>
<dbReference type="InterPro" id="IPR001347">
    <property type="entry name" value="SIS_dom"/>
</dbReference>
<dbReference type="HAMAP" id="MF_00164">
    <property type="entry name" value="GlmS"/>
    <property type="match status" value="1"/>
</dbReference>
<dbReference type="InterPro" id="IPR035490">
    <property type="entry name" value="GlmS/FrlB_SIS"/>
</dbReference>
<evidence type="ECO:0000256" key="2">
    <source>
        <dbReference type="ARBA" id="ARBA00012916"/>
    </source>
</evidence>
<dbReference type="EC" id="2.6.1.16" evidence="2 9"/>
<dbReference type="GO" id="GO:0006002">
    <property type="term" value="P:fructose 6-phosphate metabolic process"/>
    <property type="evidence" value="ECO:0007669"/>
    <property type="project" value="TreeGrafter"/>
</dbReference>
<evidence type="ECO:0000259" key="10">
    <source>
        <dbReference type="PROSITE" id="PS51278"/>
    </source>
</evidence>
<evidence type="ECO:0000256" key="8">
    <source>
        <dbReference type="ARBA" id="ARBA00022962"/>
    </source>
</evidence>
<keyword evidence="6 9" id="KW-0808">Transferase</keyword>
<comment type="function">
    <text evidence="9">Catalyzes the first step in hexosamine metabolism, converting fructose-6P into glucosamine-6P using glutamine as a nitrogen source.</text>
</comment>
<protein>
    <recommendedName>
        <fullName evidence="3 9">Glutamine--fructose-6-phosphate aminotransferase [isomerizing]</fullName>
        <ecNumber evidence="2 9">2.6.1.16</ecNumber>
    </recommendedName>
    <alternativeName>
        <fullName evidence="9">D-fructose-6-phosphate amidotransferase</fullName>
    </alternativeName>
    <alternativeName>
        <fullName evidence="9">GFAT</fullName>
    </alternativeName>
    <alternativeName>
        <fullName evidence="9">Glucosamine-6-phosphate synthase</fullName>
    </alternativeName>
    <alternativeName>
        <fullName evidence="9">Hexosephosphate aminotransferase</fullName>
    </alternativeName>
    <alternativeName>
        <fullName evidence="9">L-glutamine--D-fructose-6-phosphate amidotransferase</fullName>
    </alternativeName>
</protein>
<dbReference type="PANTHER" id="PTHR10937:SF0">
    <property type="entry name" value="GLUTAMINE--FRUCTOSE-6-PHOSPHATE TRANSAMINASE (ISOMERIZING)"/>
    <property type="match status" value="1"/>
</dbReference>
<name>D9X9R4_STRVT</name>
<gene>
    <name evidence="9" type="primary">glmS</name>
    <name evidence="12" type="ORF">SSQG_04812</name>
</gene>
<dbReference type="OrthoDB" id="9761808at2"/>
<proteinExistence type="inferred from homology"/>
<feature type="domain" description="Glutamine amidotransferase type-2" evidence="10">
    <location>
        <begin position="2"/>
        <end position="220"/>
    </location>
</feature>
<keyword evidence="4 9" id="KW-0963">Cytoplasm</keyword>
<feature type="active site" description="For Fru-6P isomerization activity" evidence="9">
    <location>
        <position position="610"/>
    </location>
</feature>
<evidence type="ECO:0000313" key="12">
    <source>
        <dbReference type="EMBL" id="EFL34294.1"/>
    </source>
</evidence>
<comment type="subunit">
    <text evidence="9">Homodimer.</text>
</comment>
<feature type="initiator methionine" description="Removed" evidence="9">
    <location>
        <position position="1"/>
    </location>
</feature>
<dbReference type="RefSeq" id="WP_003992389.1">
    <property type="nucleotide sequence ID" value="NZ_GG657757.1"/>
</dbReference>
<dbReference type="EMBL" id="GG657757">
    <property type="protein sequence ID" value="EFL34294.1"/>
    <property type="molecule type" value="Genomic_DNA"/>
</dbReference>
<evidence type="ECO:0000256" key="3">
    <source>
        <dbReference type="ARBA" id="ARBA00016090"/>
    </source>
</evidence>
<dbReference type="NCBIfam" id="NF001484">
    <property type="entry name" value="PRK00331.1"/>
    <property type="match status" value="1"/>
</dbReference>
<dbReference type="InterPro" id="IPR047084">
    <property type="entry name" value="GFAT_N"/>
</dbReference>
<reference evidence="13" key="1">
    <citation type="submission" date="2009-02" db="EMBL/GenBank/DDBJ databases">
        <title>Annotation of Streptomyces viridochromogenes strain DSM 40736.</title>
        <authorList>
            <consortium name="The Broad Institute Genome Sequencing Platform"/>
            <consortium name="Broad Institute Microbial Sequencing Center"/>
            <person name="Fischbach M."/>
            <person name="Godfrey P."/>
            <person name="Ward D."/>
            <person name="Young S."/>
            <person name="Zeng Q."/>
            <person name="Koehrsen M."/>
            <person name="Alvarado L."/>
            <person name="Berlin A.M."/>
            <person name="Bochicchio J."/>
            <person name="Borenstein D."/>
            <person name="Chapman S.B."/>
            <person name="Chen Z."/>
            <person name="Engels R."/>
            <person name="Freedman E."/>
            <person name="Gellesch M."/>
            <person name="Goldberg J."/>
            <person name="Griggs A."/>
            <person name="Gujja S."/>
            <person name="Heilman E.R."/>
            <person name="Heiman D.I."/>
            <person name="Hepburn T.A."/>
            <person name="Howarth C."/>
            <person name="Jen D."/>
            <person name="Larson L."/>
            <person name="Lewis B."/>
            <person name="Mehta T."/>
            <person name="Park D."/>
            <person name="Pearson M."/>
            <person name="Richards J."/>
            <person name="Roberts A."/>
            <person name="Saif S."/>
            <person name="Shea T.D."/>
            <person name="Shenoy N."/>
            <person name="Sisk P."/>
            <person name="Stolte C."/>
            <person name="Sykes S.N."/>
            <person name="Thomson T."/>
            <person name="Walk T."/>
            <person name="White J."/>
            <person name="Yandava C."/>
            <person name="Straight P."/>
            <person name="Clardy J."/>
            <person name="Hung D."/>
            <person name="Kolter R."/>
            <person name="Mekalanos J."/>
            <person name="Walker S."/>
            <person name="Walsh C.T."/>
            <person name="Wieland-Brown L.C."/>
            <person name="Haas B."/>
            <person name="Nusbaum C."/>
            <person name="Birren B."/>
        </authorList>
    </citation>
    <scope>NUCLEOTIDE SEQUENCE [LARGE SCALE GENOMIC DNA]</scope>
    <source>
        <strain evidence="13">DSM 40736 / JCM 4977 / BCRC 1201 / Tue 494</strain>
    </source>
</reference>
<dbReference type="STRING" id="591159.SSQG_04812"/>
<dbReference type="Gene3D" id="3.60.20.10">
    <property type="entry name" value="Glutamine Phosphoribosylpyrophosphate, subunit 1, domain 1"/>
    <property type="match status" value="1"/>
</dbReference>
<feature type="active site" description="Nucleophile; for GATase activity" evidence="9">
    <location>
        <position position="2"/>
    </location>
</feature>
<dbReference type="CDD" id="cd00714">
    <property type="entry name" value="GFAT"/>
    <property type="match status" value="1"/>
</dbReference>
<dbReference type="CDD" id="cd05009">
    <property type="entry name" value="SIS_GlmS_GlmD_2"/>
    <property type="match status" value="1"/>
</dbReference>
<organism evidence="12 13">
    <name type="scientific">Streptomyces viridochromogenes (strain DSM 40736 / JCM 4977 / BCRC 1201 / Tue 494)</name>
    <dbReference type="NCBI Taxonomy" id="591159"/>
    <lineage>
        <taxon>Bacteria</taxon>
        <taxon>Bacillati</taxon>
        <taxon>Actinomycetota</taxon>
        <taxon>Actinomycetes</taxon>
        <taxon>Kitasatosporales</taxon>
        <taxon>Streptomycetaceae</taxon>
        <taxon>Streptomyces</taxon>
    </lineage>
</organism>
<accession>D9X9R4</accession>
<keyword evidence="8" id="KW-0315">Glutamine amidotransferase</keyword>
<evidence type="ECO:0000313" key="13">
    <source>
        <dbReference type="Proteomes" id="UP000004184"/>
    </source>
</evidence>
<dbReference type="FunFam" id="3.60.20.10:FF:000006">
    <property type="entry name" value="Glutamine--fructose-6-phosphate aminotransferase [isomerizing]"/>
    <property type="match status" value="1"/>
</dbReference>
<dbReference type="Gene3D" id="3.40.50.10490">
    <property type="entry name" value="Glucose-6-phosphate isomerase like protein, domain 1"/>
    <property type="match status" value="2"/>
</dbReference>
<dbReference type="InterPro" id="IPR035466">
    <property type="entry name" value="GlmS/AgaS_SIS"/>
</dbReference>
<feature type="domain" description="SIS" evidence="11">
    <location>
        <begin position="287"/>
        <end position="427"/>
    </location>
</feature>
<dbReference type="eggNOG" id="COG0449">
    <property type="taxonomic scope" value="Bacteria"/>
</dbReference>
<dbReference type="PROSITE" id="PS51278">
    <property type="entry name" value="GATASE_TYPE_2"/>
    <property type="match status" value="1"/>
</dbReference>
<dbReference type="InterPro" id="IPR005855">
    <property type="entry name" value="GFAT"/>
</dbReference>
<dbReference type="InterPro" id="IPR017932">
    <property type="entry name" value="GATase_2_dom"/>
</dbReference>
<dbReference type="GO" id="GO:0006487">
    <property type="term" value="P:protein N-linked glycosylation"/>
    <property type="evidence" value="ECO:0007669"/>
    <property type="project" value="TreeGrafter"/>
</dbReference>
<dbReference type="Pfam" id="PF13522">
    <property type="entry name" value="GATase_6"/>
    <property type="match status" value="1"/>
</dbReference>
<evidence type="ECO:0000256" key="1">
    <source>
        <dbReference type="ARBA" id="ARBA00001031"/>
    </source>
</evidence>
<dbReference type="Proteomes" id="UP000004184">
    <property type="component" value="Unassembled WGS sequence"/>
</dbReference>
<dbReference type="CDD" id="cd05008">
    <property type="entry name" value="SIS_GlmS_GlmD_1"/>
    <property type="match status" value="1"/>
</dbReference>
<dbReference type="PROSITE" id="PS51464">
    <property type="entry name" value="SIS"/>
    <property type="match status" value="2"/>
</dbReference>
<dbReference type="GO" id="GO:0004360">
    <property type="term" value="F:glutamine-fructose-6-phosphate transaminase (isomerizing) activity"/>
    <property type="evidence" value="ECO:0007669"/>
    <property type="project" value="UniProtKB-UniRule"/>
</dbReference>
<sequence>MCGIVGYVGPQSALEVVMAGLKRLEYRGYDSAGVAVLADGGLAAAKKAGKLLNLEKELDGRPLPTGATGIGHTRWATHGGPTDVNAHPHLDNAGRVAVVHNGIIENFAVLRAELEERGHELASETDTEVVSHLLAEEFSSCADLAEAMRLVCRRLEGAFTLVAVHADEPDVVVGARRNSPLVVGVGEGEAFLASDVAAFIAHTRSAIELGQDQVVELRRDGVVVTGFDGRPAEVRSYHVDWDASAAEKGGYDYFMLKEIAEQPKAVADTLLGRIDGSGSLTLDEVRIPPRVLREIDKVVIVACGTAFHAGMIAKYAIEHWTRLPCEVELASEFRYRDPILDAQTLVIAISQSGETMDTLMALRHAREQGSKVLAICNTNGSTIPRESDAVLYTHAGPEVAVASTKAFLTQLVACYLVALYLGQVRGTKWGDEIRAVIRDLSSIAGAVEQVLGTMEPVRELARSLASKDTVLFLGRHVGYPVALEGALKLKELAYMHAEGFAAGELKHGPIALIEEDLPVVVVVPSARGRSVLYDKIVSNIQEIRARGARTIVIAEEGDEAVVPYADHLIRIPVTPTLLQPLVATVPLQVFACELATARGNEVDQPRNLAKSVTVE</sequence>
<evidence type="ECO:0000256" key="7">
    <source>
        <dbReference type="ARBA" id="ARBA00022737"/>
    </source>
</evidence>
<evidence type="ECO:0000256" key="6">
    <source>
        <dbReference type="ARBA" id="ARBA00022679"/>
    </source>
</evidence>
<dbReference type="GO" id="GO:0005975">
    <property type="term" value="P:carbohydrate metabolic process"/>
    <property type="evidence" value="ECO:0007669"/>
    <property type="project" value="UniProtKB-UniRule"/>
</dbReference>
<dbReference type="FunFam" id="3.40.50.10490:FF:000019">
    <property type="entry name" value="Glutamine--fructose-6-phosphate aminotransferase [isomerizing]"/>
    <property type="match status" value="1"/>
</dbReference>
<dbReference type="GO" id="GO:0097367">
    <property type="term" value="F:carbohydrate derivative binding"/>
    <property type="evidence" value="ECO:0007669"/>
    <property type="project" value="InterPro"/>
</dbReference>
<dbReference type="Pfam" id="PF01380">
    <property type="entry name" value="SIS"/>
    <property type="match status" value="2"/>
</dbReference>
<dbReference type="InterPro" id="IPR029055">
    <property type="entry name" value="Ntn_hydrolases_N"/>
</dbReference>
<comment type="subcellular location">
    <subcellularLocation>
        <location evidence="9">Cytoplasm</location>
    </subcellularLocation>
</comment>
<evidence type="ECO:0000256" key="9">
    <source>
        <dbReference type="HAMAP-Rule" id="MF_00164"/>
    </source>
</evidence>
<dbReference type="HOGENOM" id="CLU_012520_5_2_11"/>
<dbReference type="SUPFAM" id="SSF56235">
    <property type="entry name" value="N-terminal nucleophile aminohydrolases (Ntn hydrolases)"/>
    <property type="match status" value="1"/>
</dbReference>
<dbReference type="NCBIfam" id="TIGR01135">
    <property type="entry name" value="glmS"/>
    <property type="match status" value="1"/>
</dbReference>
<comment type="catalytic activity">
    <reaction evidence="1 9">
        <text>D-fructose 6-phosphate + L-glutamine = D-glucosamine 6-phosphate + L-glutamate</text>
        <dbReference type="Rhea" id="RHEA:13237"/>
        <dbReference type="ChEBI" id="CHEBI:29985"/>
        <dbReference type="ChEBI" id="CHEBI:58359"/>
        <dbReference type="ChEBI" id="CHEBI:58725"/>
        <dbReference type="ChEBI" id="CHEBI:61527"/>
        <dbReference type="EC" id="2.6.1.16"/>
    </reaction>
</comment>
<dbReference type="GO" id="GO:0006047">
    <property type="term" value="P:UDP-N-acetylglucosamine metabolic process"/>
    <property type="evidence" value="ECO:0007669"/>
    <property type="project" value="TreeGrafter"/>
</dbReference>
<dbReference type="SUPFAM" id="SSF53697">
    <property type="entry name" value="SIS domain"/>
    <property type="match status" value="1"/>
</dbReference>
<dbReference type="PANTHER" id="PTHR10937">
    <property type="entry name" value="GLUCOSAMINE--FRUCTOSE-6-PHOSPHATE AMINOTRANSFERASE, ISOMERIZING"/>
    <property type="match status" value="1"/>
</dbReference>
<keyword evidence="5 9" id="KW-0032">Aminotransferase</keyword>
<dbReference type="InterPro" id="IPR046348">
    <property type="entry name" value="SIS_dom_sf"/>
</dbReference>